<evidence type="ECO:0000313" key="3">
    <source>
        <dbReference type="EMBL" id="MDQ0448110.1"/>
    </source>
</evidence>
<dbReference type="EMBL" id="JAUSVP010000007">
    <property type="protein sequence ID" value="MDQ0448110.1"/>
    <property type="molecule type" value="Genomic_DNA"/>
</dbReference>
<dbReference type="RefSeq" id="WP_238201830.1">
    <property type="nucleotide sequence ID" value="NZ_BPQE01000005.1"/>
</dbReference>
<feature type="domain" description="TniQ" evidence="2">
    <location>
        <begin position="17"/>
        <end position="133"/>
    </location>
</feature>
<evidence type="ECO:0000256" key="1">
    <source>
        <dbReference type="SAM" id="MobiDB-lite"/>
    </source>
</evidence>
<proteinExistence type="predicted"/>
<accession>A0ABU0I0J6</accession>
<name>A0ABU0I0J6_9HYPH</name>
<evidence type="ECO:0000313" key="4">
    <source>
        <dbReference type="Proteomes" id="UP001231124"/>
    </source>
</evidence>
<organism evidence="3 4">
    <name type="scientific">Methylobacterium aerolatum</name>
    <dbReference type="NCBI Taxonomy" id="418708"/>
    <lineage>
        <taxon>Bacteria</taxon>
        <taxon>Pseudomonadati</taxon>
        <taxon>Pseudomonadota</taxon>
        <taxon>Alphaproteobacteria</taxon>
        <taxon>Hyphomicrobiales</taxon>
        <taxon>Methylobacteriaceae</taxon>
        <taxon>Methylobacterium</taxon>
    </lineage>
</organism>
<reference evidence="3 4" key="1">
    <citation type="submission" date="2023-07" db="EMBL/GenBank/DDBJ databases">
        <title>Genomic Encyclopedia of Type Strains, Phase IV (KMG-IV): sequencing the most valuable type-strain genomes for metagenomic binning, comparative biology and taxonomic classification.</title>
        <authorList>
            <person name="Goeker M."/>
        </authorList>
    </citation>
    <scope>NUCLEOTIDE SEQUENCE [LARGE SCALE GENOMIC DNA]</scope>
    <source>
        <strain evidence="3 4">DSM 19013</strain>
    </source>
</reference>
<sequence>MTRERPLRRHLIQRWHEPGEHEPATAYFSRLAGHNLQISARVLATDMGFDGREMTPADCLDAVSHLDIAGMQALVHATPVVKARTVRLLGVEVRRRHWSEAPRVCPGCLAESPHHRTYHSLLAFTVCPHHGCEIVGGLDGPLAWWHPHLDRAPDGTMIARPLPRLQSPLISFEAWLLGCLGVDEPLDVPLLADVPILMAIDTVEFLGRASLGGWRVAAPRIGAPGFARKDVVRAGFDVLSGGPDALDRLFDQVALESENRIGAGGSQWGAGHAYGWLYKAIFFTRNQPYQLEAIRTAAARVARRRGAFARSATTLEGVDEKVPFLHQDEVARACGLHSRFVRPISERLGIRPLPSRDRFVRYDASTVPAMQEALASCVPRADAARILGLRTTELDALARQGLITPLCRLGGPTVASDRYRREEVEALLPDEDLTVVESGTDGLMSLSEYADSTRQWRPEVIALWKTGTVRPVGRDPDQTGLAALLFEPPAVGSSGSGPQPLSEPGGRMRRQTTRPGLTRCDAAALIGVNMATLGGLVDDGYLRTLTPEESGTTRERIDEQSLQRVITTYAPAVAYADVLDCGRTDAVRRLRDLGVDILVKKPGSEGLMAMVMRSQVTRALGLVRDPLAQPSTGWSTFWTAFGDHLVARSSVFRLARIPNGPEVRMRSGDRRTVIAIDMGCDGRAVITLEKGPSAPAERRVERSGFAHRDTTSWQTWFEWLETAGYRMRMAGAHTDAAA</sequence>
<gene>
    <name evidence="3" type="ORF">QO012_002618</name>
</gene>
<protein>
    <recommendedName>
        <fullName evidence="2">TniQ domain-containing protein</fullName>
    </recommendedName>
</protein>
<dbReference type="InterPro" id="IPR009492">
    <property type="entry name" value="TniQ"/>
</dbReference>
<evidence type="ECO:0000259" key="2">
    <source>
        <dbReference type="Pfam" id="PF06527"/>
    </source>
</evidence>
<dbReference type="Pfam" id="PF06527">
    <property type="entry name" value="TniQ"/>
    <property type="match status" value="1"/>
</dbReference>
<feature type="region of interest" description="Disordered" evidence="1">
    <location>
        <begin position="487"/>
        <end position="514"/>
    </location>
</feature>
<keyword evidence="4" id="KW-1185">Reference proteome</keyword>
<comment type="caution">
    <text evidence="3">The sequence shown here is derived from an EMBL/GenBank/DDBJ whole genome shotgun (WGS) entry which is preliminary data.</text>
</comment>
<dbReference type="Proteomes" id="UP001231124">
    <property type="component" value="Unassembled WGS sequence"/>
</dbReference>